<comment type="caution">
    <text evidence="3">The sequence shown here is derived from an EMBL/GenBank/DDBJ whole genome shotgun (WGS) entry which is preliminary data.</text>
</comment>
<evidence type="ECO:0008006" key="5">
    <source>
        <dbReference type="Google" id="ProtNLM"/>
    </source>
</evidence>
<keyword evidence="2" id="KW-0812">Transmembrane</keyword>
<dbReference type="RefSeq" id="WP_075079998.1">
    <property type="nucleotide sequence ID" value="NZ_BDCO01000002.1"/>
</dbReference>
<keyword evidence="2" id="KW-0472">Membrane</keyword>
<reference evidence="4" key="1">
    <citation type="journal article" date="2017" name="Genome Announc.">
        <title>Draft Genome Sequence of Terrimicrobium sacchariphilum NM-5T, a Facultative Anaerobic Soil Bacterium of the Class Spartobacteria.</title>
        <authorList>
            <person name="Qiu Y.L."/>
            <person name="Tourlousse D.M."/>
            <person name="Matsuura N."/>
            <person name="Ohashi A."/>
            <person name="Sekiguchi Y."/>
        </authorList>
    </citation>
    <scope>NUCLEOTIDE SEQUENCE [LARGE SCALE GENOMIC DNA]</scope>
    <source>
        <strain evidence="4">NM-5</strain>
    </source>
</reference>
<proteinExistence type="predicted"/>
<evidence type="ECO:0000313" key="4">
    <source>
        <dbReference type="Proteomes" id="UP000076023"/>
    </source>
</evidence>
<keyword evidence="4" id="KW-1185">Reference proteome</keyword>
<dbReference type="Proteomes" id="UP000076023">
    <property type="component" value="Unassembled WGS sequence"/>
</dbReference>
<dbReference type="Pfam" id="PF06961">
    <property type="entry name" value="DUF1294"/>
    <property type="match status" value="1"/>
</dbReference>
<dbReference type="InParanoid" id="A0A146GAU0"/>
<feature type="region of interest" description="Disordered" evidence="1">
    <location>
        <begin position="21"/>
        <end position="52"/>
    </location>
</feature>
<evidence type="ECO:0000313" key="3">
    <source>
        <dbReference type="EMBL" id="GAT34363.1"/>
    </source>
</evidence>
<gene>
    <name evidence="3" type="ORF">TSACC_22788</name>
</gene>
<dbReference type="STRING" id="690879.TSACC_22788"/>
<organism evidence="3 4">
    <name type="scientific">Terrimicrobium sacchariphilum</name>
    <dbReference type="NCBI Taxonomy" id="690879"/>
    <lineage>
        <taxon>Bacteria</taxon>
        <taxon>Pseudomonadati</taxon>
        <taxon>Verrucomicrobiota</taxon>
        <taxon>Terrimicrobiia</taxon>
        <taxon>Terrimicrobiales</taxon>
        <taxon>Terrimicrobiaceae</taxon>
        <taxon>Terrimicrobium</taxon>
    </lineage>
</organism>
<dbReference type="OrthoDB" id="72963at2"/>
<feature type="transmembrane region" description="Helical" evidence="2">
    <location>
        <begin position="55"/>
        <end position="76"/>
    </location>
</feature>
<accession>A0A146GAU0</accession>
<protein>
    <recommendedName>
        <fullName evidence="5">DUF1294 domain-containing protein</fullName>
    </recommendedName>
</protein>
<dbReference type="AlphaFoldDB" id="A0A146GAU0"/>
<feature type="compositionally biased region" description="Low complexity" evidence="1">
    <location>
        <begin position="21"/>
        <end position="32"/>
    </location>
</feature>
<evidence type="ECO:0000256" key="2">
    <source>
        <dbReference type="SAM" id="Phobius"/>
    </source>
</evidence>
<feature type="transmembrane region" description="Helical" evidence="2">
    <location>
        <begin position="151"/>
        <end position="169"/>
    </location>
</feature>
<name>A0A146GAU0_TERSA</name>
<sequence>MADPKPRALVPRAVAPRVATPRAVASRAVPPRFTRNRKPLRSGQKGPRRPERPTLSWLVAGLMLCVLMGLPGLAAIKLSQHVPGYGLLGYFVVVSVLAFIFCASDKRQAKDRQWRTPENFLHFFELIGGWPGSFAAQHRFRHKVKKTGYQFVFWLIVAGYQLVALDYLADWRLSLGLRDGIARGVSALNSEG</sequence>
<keyword evidence="2" id="KW-1133">Transmembrane helix</keyword>
<dbReference type="EMBL" id="BDCO01000002">
    <property type="protein sequence ID" value="GAT34363.1"/>
    <property type="molecule type" value="Genomic_DNA"/>
</dbReference>
<evidence type="ECO:0000256" key="1">
    <source>
        <dbReference type="SAM" id="MobiDB-lite"/>
    </source>
</evidence>
<feature type="transmembrane region" description="Helical" evidence="2">
    <location>
        <begin position="82"/>
        <end position="103"/>
    </location>
</feature>
<dbReference type="InterPro" id="IPR010718">
    <property type="entry name" value="DUF1294"/>
</dbReference>